<dbReference type="AlphaFoldDB" id="A0A0D2MKS7"/>
<gene>
    <name evidence="2" type="ORF">HYPSUDRAFT_526130</name>
</gene>
<feature type="compositionally biased region" description="Low complexity" evidence="1">
    <location>
        <begin position="97"/>
        <end position="106"/>
    </location>
</feature>
<keyword evidence="3" id="KW-1185">Reference proteome</keyword>
<organism evidence="2 3">
    <name type="scientific">Hypholoma sublateritium (strain FD-334 SS-4)</name>
    <dbReference type="NCBI Taxonomy" id="945553"/>
    <lineage>
        <taxon>Eukaryota</taxon>
        <taxon>Fungi</taxon>
        <taxon>Dikarya</taxon>
        <taxon>Basidiomycota</taxon>
        <taxon>Agaricomycotina</taxon>
        <taxon>Agaricomycetes</taxon>
        <taxon>Agaricomycetidae</taxon>
        <taxon>Agaricales</taxon>
        <taxon>Agaricineae</taxon>
        <taxon>Strophariaceae</taxon>
        <taxon>Hypholoma</taxon>
    </lineage>
</organism>
<evidence type="ECO:0000313" key="3">
    <source>
        <dbReference type="Proteomes" id="UP000054270"/>
    </source>
</evidence>
<accession>A0A0D2MKS7</accession>
<feature type="region of interest" description="Disordered" evidence="1">
    <location>
        <begin position="97"/>
        <end position="118"/>
    </location>
</feature>
<dbReference type="EMBL" id="KN817537">
    <property type="protein sequence ID" value="KJA24373.1"/>
    <property type="molecule type" value="Genomic_DNA"/>
</dbReference>
<dbReference type="STRING" id="945553.A0A0D2MKS7"/>
<name>A0A0D2MKS7_HYPSF</name>
<evidence type="ECO:0000313" key="2">
    <source>
        <dbReference type="EMBL" id="KJA24373.1"/>
    </source>
</evidence>
<reference evidence="3" key="1">
    <citation type="submission" date="2014-04" db="EMBL/GenBank/DDBJ databases">
        <title>Evolutionary Origins and Diversification of the Mycorrhizal Mutualists.</title>
        <authorList>
            <consortium name="DOE Joint Genome Institute"/>
            <consortium name="Mycorrhizal Genomics Consortium"/>
            <person name="Kohler A."/>
            <person name="Kuo A."/>
            <person name="Nagy L.G."/>
            <person name="Floudas D."/>
            <person name="Copeland A."/>
            <person name="Barry K.W."/>
            <person name="Cichocki N."/>
            <person name="Veneault-Fourrey C."/>
            <person name="LaButti K."/>
            <person name="Lindquist E.A."/>
            <person name="Lipzen A."/>
            <person name="Lundell T."/>
            <person name="Morin E."/>
            <person name="Murat C."/>
            <person name="Riley R."/>
            <person name="Ohm R."/>
            <person name="Sun H."/>
            <person name="Tunlid A."/>
            <person name="Henrissat B."/>
            <person name="Grigoriev I.V."/>
            <person name="Hibbett D.S."/>
            <person name="Martin F."/>
        </authorList>
    </citation>
    <scope>NUCLEOTIDE SEQUENCE [LARGE SCALE GENOMIC DNA]</scope>
    <source>
        <strain evidence="3">FD-334 SS-4</strain>
    </source>
</reference>
<protein>
    <submittedName>
        <fullName evidence="2">Uncharacterized protein</fullName>
    </submittedName>
</protein>
<dbReference type="Proteomes" id="UP000054270">
    <property type="component" value="Unassembled WGS sequence"/>
</dbReference>
<sequence>MSPSGTSDYDDPWPELSILDSEDKGMAIGQYCRSLHLLYKAEGSDRMEKVIVREVRLYKARKSPEHEYISAKVCVAGCLDDADSRYVLFERFKGSRSKGSFSLSSLHKSKSNPDYSDSSPAFYANDKVRIRNKPHYDDQDEVHRILSFDPPLHLYQLALLACTIHDSSDVYDMLKSNCYFYAGIFVKVLEKVFTWGALHTTGSPAVEGANSLVRKKSGKDKAGTTWLGINLAGNDETLRIIAQFDETTDNFMKAIDANEAIAKAAERERIVQEKHRAEEELKIAILAFQLEAEQEGARKAEEAQAAFALRVSAQQAELRRVRKRHKLHFPLYGN</sequence>
<evidence type="ECO:0000256" key="1">
    <source>
        <dbReference type="SAM" id="MobiDB-lite"/>
    </source>
</evidence>
<dbReference type="OrthoDB" id="10681063at2759"/>
<proteinExistence type="predicted"/>